<dbReference type="Proteomes" id="UP001299283">
    <property type="component" value="Unassembled WGS sequence"/>
</dbReference>
<protein>
    <recommendedName>
        <fullName evidence="3">PIN domain-containing protein</fullName>
    </recommendedName>
</protein>
<reference evidence="1 2" key="1">
    <citation type="submission" date="2023-12" db="EMBL/GenBank/DDBJ databases">
        <title>Description of new species of Mycobacterium terrae complex isolated from sewage at the Sao Paulo Zoological Park Foundation in Brazil.</title>
        <authorList>
            <person name="Romagnoli C.L."/>
            <person name="Conceicao E.C."/>
            <person name="Machado E."/>
            <person name="Barreto L.B.P.F."/>
            <person name="Sharma A."/>
            <person name="Silva N.M."/>
            <person name="Marques L.E."/>
            <person name="Juliana M.A."/>
            <person name="Lourenco M.C.S."/>
            <person name="Digiampietri L.A."/>
            <person name="Suffys P.N."/>
            <person name="Viana-Niero C."/>
        </authorList>
    </citation>
    <scope>NUCLEOTIDE SEQUENCE [LARGE SCALE GENOMIC DNA]</scope>
    <source>
        <strain evidence="1 2">MYC017</strain>
    </source>
</reference>
<dbReference type="RefSeq" id="WP_225397887.1">
    <property type="nucleotide sequence ID" value="NZ_JAYJJQ010000006.1"/>
</dbReference>
<dbReference type="EMBL" id="JAYJJQ010000006">
    <property type="protein sequence ID" value="MEB3069226.1"/>
    <property type="molecule type" value="Genomic_DNA"/>
</dbReference>
<keyword evidence="2" id="KW-1185">Reference proteome</keyword>
<comment type="caution">
    <text evidence="1">The sequence shown here is derived from an EMBL/GenBank/DDBJ whole genome shotgun (WGS) entry which is preliminary data.</text>
</comment>
<accession>A0ABU5YWI5</accession>
<evidence type="ECO:0000313" key="1">
    <source>
        <dbReference type="EMBL" id="MEB3069226.1"/>
    </source>
</evidence>
<evidence type="ECO:0000313" key="2">
    <source>
        <dbReference type="Proteomes" id="UP001299283"/>
    </source>
</evidence>
<gene>
    <name evidence="1" type="ORF">K5L39_08505</name>
</gene>
<evidence type="ECO:0008006" key="3">
    <source>
        <dbReference type="Google" id="ProtNLM"/>
    </source>
</evidence>
<proteinExistence type="predicted"/>
<name>A0ABU5YWI5_9MYCO</name>
<organism evidence="1 2">
    <name type="scientific">[Mycobacterium] vasticus</name>
    <dbReference type="NCBI Taxonomy" id="2875777"/>
    <lineage>
        <taxon>Bacteria</taxon>
        <taxon>Bacillati</taxon>
        <taxon>Actinomycetota</taxon>
        <taxon>Actinomycetes</taxon>
        <taxon>Mycobacteriales</taxon>
        <taxon>Mycobacteriaceae</taxon>
        <taxon>Mycolicibacter</taxon>
    </lineage>
</organism>
<sequence length="68" mass="7138">MLDYIGQLPISDALLAQAEAIGPHIKTLNAIHLASVIRSGLDATIVSHDATMLSVAGELGYATHDPCR</sequence>